<evidence type="ECO:0000256" key="2">
    <source>
        <dbReference type="ARBA" id="ARBA00022771"/>
    </source>
</evidence>
<organism evidence="6 7">
    <name type="scientific">Leptomonas seymouri</name>
    <dbReference type="NCBI Taxonomy" id="5684"/>
    <lineage>
        <taxon>Eukaryota</taxon>
        <taxon>Discoba</taxon>
        <taxon>Euglenozoa</taxon>
        <taxon>Kinetoplastea</taxon>
        <taxon>Metakinetoplastina</taxon>
        <taxon>Trypanosomatida</taxon>
        <taxon>Trypanosomatidae</taxon>
        <taxon>Leishmaniinae</taxon>
        <taxon>Leptomonas</taxon>
    </lineage>
</organism>
<feature type="region of interest" description="Disordered" evidence="4">
    <location>
        <begin position="234"/>
        <end position="261"/>
    </location>
</feature>
<evidence type="ECO:0000259" key="5">
    <source>
        <dbReference type="PROSITE" id="PS01358"/>
    </source>
</evidence>
<dbReference type="VEuPathDB" id="TriTrypDB:Lsey_0014_0330"/>
<name>A0A0N1I1B5_LEPSE</name>
<feature type="region of interest" description="Disordered" evidence="4">
    <location>
        <begin position="337"/>
        <end position="358"/>
    </location>
</feature>
<feature type="compositionally biased region" description="Low complexity" evidence="4">
    <location>
        <begin position="96"/>
        <end position="114"/>
    </location>
</feature>
<feature type="region of interest" description="Disordered" evidence="4">
    <location>
        <begin position="739"/>
        <end position="773"/>
    </location>
</feature>
<dbReference type="InterPro" id="IPR001876">
    <property type="entry name" value="Znf_RanBP2"/>
</dbReference>
<reference evidence="6 7" key="1">
    <citation type="journal article" date="2015" name="PLoS Pathog.">
        <title>Leptomonas seymouri: Adaptations to the Dixenous Life Cycle Analyzed by Genome Sequencing, Transcriptome Profiling and Co-infection with Leishmania donovani.</title>
        <authorList>
            <person name="Kraeva N."/>
            <person name="Butenko A."/>
            <person name="Hlavacova J."/>
            <person name="Kostygov A."/>
            <person name="Myskova J."/>
            <person name="Grybchuk D."/>
            <person name="Lestinova T."/>
            <person name="Votypka J."/>
            <person name="Volf P."/>
            <person name="Opperdoes F."/>
            <person name="Flegontov P."/>
            <person name="Lukes J."/>
            <person name="Yurchenko V."/>
        </authorList>
    </citation>
    <scope>NUCLEOTIDE SEQUENCE [LARGE SCALE GENOMIC DNA]</scope>
    <source>
        <strain evidence="6 7">ATCC 30220</strain>
    </source>
</reference>
<feature type="region of interest" description="Disordered" evidence="4">
    <location>
        <begin position="929"/>
        <end position="955"/>
    </location>
</feature>
<feature type="compositionally biased region" description="Low complexity" evidence="4">
    <location>
        <begin position="242"/>
        <end position="255"/>
    </location>
</feature>
<proteinExistence type="predicted"/>
<dbReference type="OrthoDB" id="241166at2759"/>
<evidence type="ECO:0000256" key="4">
    <source>
        <dbReference type="SAM" id="MobiDB-lite"/>
    </source>
</evidence>
<feature type="domain" description="RanBP2-type" evidence="5">
    <location>
        <begin position="1271"/>
        <end position="1290"/>
    </location>
</feature>
<feature type="compositionally biased region" description="Polar residues" evidence="4">
    <location>
        <begin position="28"/>
        <end position="38"/>
    </location>
</feature>
<feature type="region of interest" description="Disordered" evidence="4">
    <location>
        <begin position="1345"/>
        <end position="1376"/>
    </location>
</feature>
<dbReference type="PROSITE" id="PS01358">
    <property type="entry name" value="ZF_RANBP2_1"/>
    <property type="match status" value="1"/>
</dbReference>
<dbReference type="OMA" id="CVPWLLH"/>
<protein>
    <recommendedName>
        <fullName evidence="5">RanBP2-type domain-containing protein</fullName>
    </recommendedName>
</protein>
<gene>
    <name evidence="6" type="ORF">ABL78_0982</name>
</gene>
<feature type="region of interest" description="Disordered" evidence="4">
    <location>
        <begin position="893"/>
        <end position="912"/>
    </location>
</feature>
<feature type="region of interest" description="Disordered" evidence="4">
    <location>
        <begin position="540"/>
        <end position="572"/>
    </location>
</feature>
<dbReference type="GO" id="GO:0008270">
    <property type="term" value="F:zinc ion binding"/>
    <property type="evidence" value="ECO:0007669"/>
    <property type="project" value="UniProtKB-KW"/>
</dbReference>
<feature type="region of interest" description="Disordered" evidence="4">
    <location>
        <begin position="152"/>
        <end position="194"/>
    </location>
</feature>
<keyword evidence="1" id="KW-0479">Metal-binding</keyword>
<evidence type="ECO:0000313" key="7">
    <source>
        <dbReference type="Proteomes" id="UP000038009"/>
    </source>
</evidence>
<dbReference type="Proteomes" id="UP000038009">
    <property type="component" value="Unassembled WGS sequence"/>
</dbReference>
<accession>A0A0N1I1B5</accession>
<feature type="region of interest" description="Disordered" evidence="4">
    <location>
        <begin position="96"/>
        <end position="121"/>
    </location>
</feature>
<feature type="region of interest" description="Disordered" evidence="4">
    <location>
        <begin position="614"/>
        <end position="646"/>
    </location>
</feature>
<evidence type="ECO:0000313" key="6">
    <source>
        <dbReference type="EMBL" id="KPI89910.1"/>
    </source>
</evidence>
<dbReference type="SMART" id="SM00547">
    <property type="entry name" value="ZnF_RBZ"/>
    <property type="match status" value="3"/>
</dbReference>
<evidence type="ECO:0000256" key="1">
    <source>
        <dbReference type="ARBA" id="ARBA00022723"/>
    </source>
</evidence>
<feature type="compositionally biased region" description="Basic and acidic residues" evidence="4">
    <location>
        <begin position="618"/>
        <end position="628"/>
    </location>
</feature>
<evidence type="ECO:0000256" key="3">
    <source>
        <dbReference type="ARBA" id="ARBA00022833"/>
    </source>
</evidence>
<feature type="compositionally biased region" description="Polar residues" evidence="4">
    <location>
        <begin position="160"/>
        <end position="181"/>
    </location>
</feature>
<keyword evidence="3" id="KW-0862">Zinc</keyword>
<feature type="compositionally biased region" description="Basic and acidic residues" evidence="4">
    <location>
        <begin position="899"/>
        <end position="908"/>
    </location>
</feature>
<feature type="region of interest" description="Disordered" evidence="4">
    <location>
        <begin position="13"/>
        <end position="53"/>
    </location>
</feature>
<comment type="caution">
    <text evidence="6">The sequence shown here is derived from an EMBL/GenBank/DDBJ whole genome shotgun (WGS) entry which is preliminary data.</text>
</comment>
<keyword evidence="7" id="KW-1185">Reference proteome</keyword>
<keyword evidence="2" id="KW-0863">Zinc-finger</keyword>
<dbReference type="EMBL" id="LJSK01000014">
    <property type="protein sequence ID" value="KPI89910.1"/>
    <property type="molecule type" value="Genomic_DNA"/>
</dbReference>
<sequence length="2155" mass="232590">MRRPHALLAFIARPGRRAHRPPAPRAWGNSTSPASSSVLPCGPETPDKDPSAQLVSFDIPSVHSAAEENGESAPAHCVFRLLQLQLRTSLLSAVASAPTPSSSSALDTSLSPSPHLRSKAPFGHEQPLVMLRQLRREVHSLAAVLLSHHQSQLRLRKEGSQNVSESPTTRTQYAPHRSSSGSHKKRDGRSPVQLIPPRTDAEQALLQPLQLDIVQQVLARLTLAEGLYQVALSEEGKRGREPASSTTKSVPASSSRAAEGAHCDNTIKDAVIDSESRLFFQECTQVAATLAALLEPYESDAQPLACLAHVLRASASASAPVPVTALIEAVVRVQNGKPESLPKDKPDEGSASSVPSPSEPLLGWCSCVPWLLHRYAVTQLALPGSGEDVSWPAASAWMTAAADRVCASEASELLYLSSVPSGGPSSTVFPGHAVLATAPAGMLWPWQRVLDQQGNEAIVACADSTEPSTSTNVDAAAAAGDEQLWSWLANRHPHQRQEVEDEELREGSLRSYWKAVVREVGSSGAEAVEVLMSAGCSINAGAGRKHAGGGTGIDSRSSTKRLRQHHSPSTLTPTQLKDMQFHAIGSYVAFRRMASSLQRHRRLVPLLQLHGLVSGHQPHRDGPPHGEGSRWSASHADDKNRSTAGRLRHRILSGELMGAYARHNPKRQDGNDSTAPIGQQVHQAGAMLWREVALFDAYTLITLGHVSEHAVDVAALDKSLVLQRLSWLQQECIQHLRTLESTPHSTQRKDATARPTPRMTREGDDASNVSQRLSPARAKVLRSRLTPRTRATLIEKLREGLRLSAKVLARWGESGAICQLYRSHPGIGASWEVGRALLQCGHYEMAVEVLKSLLETSPTTGRGPPSATSLLSSSAASMRQMLLEAMQGAASALVAQQHQEQRPEEPKHKVPLVPSSLDVTQTPLDALAGAPFEPETLDGDGTEGSSPISESEADAPLSAELRTQLHALYTHSASLPVPLPLCLHAVMEGLTEVSCSAVLSSAAGPRLCTSPGAIQLQHGSLSVDASGMPSDEQLRRVAVLCTYVIRCHLVERPSCGLLSKTVKLWASCVARYLCRRGDSVNDALGSASCSSSKLSMTDRYLREVAVRLFLGYPHIPVARLLLTRLLQQWSMASGTAPALLSTAGVAASAPTAGRSRREERAAWTVRWLLNNVFRYAGGARLESGALQARAYPVCTPGAAIAADSKGCMPWWNADFTERYTQDTLRLMPRIALENLEQFLSEEGDGLQHVLDRVQVALYCRRSEEDAQNQPWQCTTCYLWNSRYASACKRCHALATSLLQCRQCEFFNSCAGYEATSGLSCEVCGTLLVAPTGEESPVSVGTAVLRRQSEASATRTPQPPCSPSALSPSRPATVGAATVTGSGRPASLFRDSPNVLRVVSLRPWSCAHCRTVNEARHAFFCRGCGRPQATDMAGHIVAAAALQSCGCCGYLPKTLEGRLSPFCERCGSLHERLQRLFTSASASTTTRALQPEGGGDRWGGMCGFLRSPTLWWCGECVVALNPWARTHCSLCGAGRPPRGAASAPHPVLGSESTCPDRHASSLANGLGSAWRHNVAAPFITVPWSMQPCGGCQAPNRVGGRFCWRCGAEQSWPASVMQTISTEWQHWLTQVSHAVTAAADEDSPSCREAGHPSCGERSEQVCHSDTGSTALPASRSATSSRAPLRLRRTERWVCLRDGCLHLNSADVTQNTSDTVSPSPLSPVCCAACHAPRRHVEVFNPFRDRLCWRRGGSAVNDASSSPSHKVVEALLLPRDAPRPTETLTIELESSSLNEPAAHALRVVRRPQAALLATCVCCGAPEQEDGSATSTSEALHRSQPIRVRPLFLVNVCQRCGHCSRGRSCGAYDTSVAGSLEPTIPCCLLPGEEALALRLLLRSLAQSVQQALVLEEERRGRTSDGCSSRVSHREPSVPSSNHRFAQALDWAWLSRHVLSAVQLFMGSSCKATSIGVVAADHDDHGLKRQEEEFVRLHDALLPWRGCDVASARQLCSVEPSVAVLSDAAGTVHSALIDVREVLENICSLVDLRVSELSAVARRPSRFPLPTPLCLQDAWTRRLLLAALDLIDVVNRSTACDEVGFATLRRLCCLLRPHELDHIDTETKWRYLQEMKLSRSSILHGCVACERCLRDHAPEQPCSAL</sequence>